<feature type="transmembrane region" description="Helical" evidence="8">
    <location>
        <begin position="166"/>
        <end position="186"/>
    </location>
</feature>
<dbReference type="PANTHER" id="PTHR30472:SF25">
    <property type="entry name" value="ABC TRANSPORTER PERMEASE PROTEIN MJ0876-RELATED"/>
    <property type="match status" value="1"/>
</dbReference>
<protein>
    <submittedName>
        <fullName evidence="9">Iron ABC transporter permease</fullName>
    </submittedName>
</protein>
<keyword evidence="10" id="KW-1185">Reference proteome</keyword>
<dbReference type="PANTHER" id="PTHR30472">
    <property type="entry name" value="FERRIC ENTEROBACTIN TRANSPORT SYSTEM PERMEASE PROTEIN"/>
    <property type="match status" value="1"/>
</dbReference>
<feature type="transmembrane region" description="Helical" evidence="8">
    <location>
        <begin position="135"/>
        <end position="154"/>
    </location>
</feature>
<feature type="transmembrane region" description="Helical" evidence="8">
    <location>
        <begin position="256"/>
        <end position="280"/>
    </location>
</feature>
<comment type="similarity">
    <text evidence="2">Belongs to the binding-protein-dependent transport system permease family. FecCD subfamily.</text>
</comment>
<name>A0ABU1AGA5_9BACT</name>
<dbReference type="Proteomes" id="UP001243717">
    <property type="component" value="Unassembled WGS sequence"/>
</dbReference>
<reference evidence="9 10" key="1">
    <citation type="submission" date="2023-04" db="EMBL/GenBank/DDBJ databases">
        <title>A novel bacteria isolated from coastal sediment.</title>
        <authorList>
            <person name="Liu X.-J."/>
            <person name="Du Z.-J."/>
        </authorList>
    </citation>
    <scope>NUCLEOTIDE SEQUENCE [LARGE SCALE GENOMIC DNA]</scope>
    <source>
        <strain evidence="9 10">SDUM461004</strain>
    </source>
</reference>
<feature type="transmembrane region" description="Helical" evidence="8">
    <location>
        <begin position="295"/>
        <end position="314"/>
    </location>
</feature>
<evidence type="ECO:0000256" key="8">
    <source>
        <dbReference type="SAM" id="Phobius"/>
    </source>
</evidence>
<accession>A0ABU1AGA5</accession>
<evidence type="ECO:0000313" key="10">
    <source>
        <dbReference type="Proteomes" id="UP001243717"/>
    </source>
</evidence>
<evidence type="ECO:0000256" key="7">
    <source>
        <dbReference type="ARBA" id="ARBA00023136"/>
    </source>
</evidence>
<sequence length="351" mass="37620">MQPSPTKRIWQQPGVVLGLIALGLLLAMFVSAALGDKSIPPTTVVHALLNMEAHDDAINGIIVRDIRAPRILTAVLVGATLAIAGAVLQAIFRNPLADPGLIGVSAGGAAGAISFIVFGSWLIPASWPLLHEIGISLFPMAGGIGVTLLVYRLALHEGRIHVTTMLLIGLAMNALVGALIGYAVFFSNDDQLRDYTFWSLGSLARANWNVLSWLAPIIVLLISALLRYRRQLNLLLLGEYEAVHLGLNVEKLRRRLILFTAGGVGLTVALCGMIGFVGLITPHLCRLMLGPDHRWLLPASALMGATTLVIADLLARISIQYSELPLGVLTATVGAPFFLYLIVRAKRRASF</sequence>
<keyword evidence="7 8" id="KW-0472">Membrane</keyword>
<feature type="transmembrane region" description="Helical" evidence="8">
    <location>
        <begin position="326"/>
        <end position="343"/>
    </location>
</feature>
<evidence type="ECO:0000256" key="6">
    <source>
        <dbReference type="ARBA" id="ARBA00022989"/>
    </source>
</evidence>
<dbReference type="Pfam" id="PF01032">
    <property type="entry name" value="FecCD"/>
    <property type="match status" value="1"/>
</dbReference>
<dbReference type="InterPro" id="IPR037294">
    <property type="entry name" value="ABC_BtuC-like"/>
</dbReference>
<evidence type="ECO:0000313" key="9">
    <source>
        <dbReference type="EMBL" id="MDQ8193717.1"/>
    </source>
</evidence>
<keyword evidence="6 8" id="KW-1133">Transmembrane helix</keyword>
<comment type="caution">
    <text evidence="9">The sequence shown here is derived from an EMBL/GenBank/DDBJ whole genome shotgun (WGS) entry which is preliminary data.</text>
</comment>
<keyword evidence="3" id="KW-0813">Transport</keyword>
<evidence type="ECO:0000256" key="3">
    <source>
        <dbReference type="ARBA" id="ARBA00022448"/>
    </source>
</evidence>
<dbReference type="Gene3D" id="1.10.3470.10">
    <property type="entry name" value="ABC transporter involved in vitamin B12 uptake, BtuC"/>
    <property type="match status" value="1"/>
</dbReference>
<feature type="transmembrane region" description="Helical" evidence="8">
    <location>
        <begin position="101"/>
        <end position="123"/>
    </location>
</feature>
<dbReference type="CDD" id="cd06550">
    <property type="entry name" value="TM_ABC_iron-siderophores_like"/>
    <property type="match status" value="1"/>
</dbReference>
<dbReference type="EMBL" id="JARXIC010000005">
    <property type="protein sequence ID" value="MDQ8193717.1"/>
    <property type="molecule type" value="Genomic_DNA"/>
</dbReference>
<feature type="transmembrane region" description="Helical" evidence="8">
    <location>
        <begin position="206"/>
        <end position="226"/>
    </location>
</feature>
<evidence type="ECO:0000256" key="4">
    <source>
        <dbReference type="ARBA" id="ARBA00022475"/>
    </source>
</evidence>
<dbReference type="RefSeq" id="WP_308984200.1">
    <property type="nucleotide sequence ID" value="NZ_JARXIC010000005.1"/>
</dbReference>
<keyword evidence="4" id="KW-1003">Cell membrane</keyword>
<evidence type="ECO:0000256" key="5">
    <source>
        <dbReference type="ARBA" id="ARBA00022692"/>
    </source>
</evidence>
<gene>
    <name evidence="9" type="ORF">QEH59_04740</name>
</gene>
<feature type="transmembrane region" description="Helical" evidence="8">
    <location>
        <begin position="71"/>
        <end position="92"/>
    </location>
</feature>
<organism evidence="9 10">
    <name type="scientific">Thalassobacterium sedimentorum</name>
    <dbReference type="NCBI Taxonomy" id="3041258"/>
    <lineage>
        <taxon>Bacteria</taxon>
        <taxon>Pseudomonadati</taxon>
        <taxon>Verrucomicrobiota</taxon>
        <taxon>Opitutia</taxon>
        <taxon>Puniceicoccales</taxon>
        <taxon>Coraliomargaritaceae</taxon>
        <taxon>Thalassobacterium</taxon>
    </lineage>
</organism>
<evidence type="ECO:0000256" key="2">
    <source>
        <dbReference type="ARBA" id="ARBA00007935"/>
    </source>
</evidence>
<dbReference type="InterPro" id="IPR000522">
    <property type="entry name" value="ABC_transptr_permease_BtuC"/>
</dbReference>
<evidence type="ECO:0000256" key="1">
    <source>
        <dbReference type="ARBA" id="ARBA00004651"/>
    </source>
</evidence>
<proteinExistence type="inferred from homology"/>
<keyword evidence="5 8" id="KW-0812">Transmembrane</keyword>
<comment type="subcellular location">
    <subcellularLocation>
        <location evidence="1">Cell membrane</location>
        <topology evidence="1">Multi-pass membrane protein</topology>
    </subcellularLocation>
</comment>
<dbReference type="SUPFAM" id="SSF81345">
    <property type="entry name" value="ABC transporter involved in vitamin B12 uptake, BtuC"/>
    <property type="match status" value="1"/>
</dbReference>